<dbReference type="EMBL" id="VSWD01000011">
    <property type="protein sequence ID" value="KAK3087895.1"/>
    <property type="molecule type" value="Genomic_DNA"/>
</dbReference>
<evidence type="ECO:0000313" key="2">
    <source>
        <dbReference type="EMBL" id="KAK3087895.1"/>
    </source>
</evidence>
<gene>
    <name evidence="2" type="ORF">FSP39_012224</name>
</gene>
<evidence type="ECO:0000313" key="3">
    <source>
        <dbReference type="Proteomes" id="UP001186944"/>
    </source>
</evidence>
<keyword evidence="3" id="KW-1185">Reference proteome</keyword>
<protein>
    <submittedName>
        <fullName evidence="2">Uncharacterized protein</fullName>
    </submittedName>
</protein>
<comment type="caution">
    <text evidence="2">The sequence shown here is derived from an EMBL/GenBank/DDBJ whole genome shotgun (WGS) entry which is preliminary data.</text>
</comment>
<keyword evidence="1" id="KW-0812">Transmembrane</keyword>
<organism evidence="2 3">
    <name type="scientific">Pinctada imbricata</name>
    <name type="common">Atlantic pearl-oyster</name>
    <name type="synonym">Pinctada martensii</name>
    <dbReference type="NCBI Taxonomy" id="66713"/>
    <lineage>
        <taxon>Eukaryota</taxon>
        <taxon>Metazoa</taxon>
        <taxon>Spiralia</taxon>
        <taxon>Lophotrochozoa</taxon>
        <taxon>Mollusca</taxon>
        <taxon>Bivalvia</taxon>
        <taxon>Autobranchia</taxon>
        <taxon>Pteriomorphia</taxon>
        <taxon>Pterioida</taxon>
        <taxon>Pterioidea</taxon>
        <taxon>Pteriidae</taxon>
        <taxon>Pinctada</taxon>
    </lineage>
</organism>
<accession>A0AA88XLZ5</accession>
<reference evidence="2" key="1">
    <citation type="submission" date="2019-08" db="EMBL/GenBank/DDBJ databases">
        <title>The improved chromosome-level genome for the pearl oyster Pinctada fucata martensii using PacBio sequencing and Hi-C.</title>
        <authorList>
            <person name="Zheng Z."/>
        </authorList>
    </citation>
    <scope>NUCLEOTIDE SEQUENCE</scope>
    <source>
        <strain evidence="2">ZZ-2019</strain>
        <tissue evidence="2">Adductor muscle</tissue>
    </source>
</reference>
<proteinExistence type="predicted"/>
<keyword evidence="1" id="KW-1133">Transmembrane helix</keyword>
<evidence type="ECO:0000256" key="1">
    <source>
        <dbReference type="SAM" id="Phobius"/>
    </source>
</evidence>
<sequence>MLKISTASEESMCAVRLCVNHELQAYAQNLFISQKSSYLTKSHNRKKYHDNNTAKSILRRTQTFFCMNYFILIQHMYMAGNYHRTIEMIHYTRHKLQSQLYMYRWTLDSDITMATLQQGMSYDTVVKSLIVGDIRMDEITTMEVLKLECLAFEQTVGGCLLYIPPLVFLDFLLILSYTRINENHRRNDILDELHTLLYNDDGHHIKITNKAISWEILGICQQLCGDRHGAYQSYLHALDDDFNYFKHATVERIDRLGIQ</sequence>
<dbReference type="AlphaFoldDB" id="A0AA88XLZ5"/>
<feature type="transmembrane region" description="Helical" evidence="1">
    <location>
        <begin position="160"/>
        <end position="178"/>
    </location>
</feature>
<dbReference type="Proteomes" id="UP001186944">
    <property type="component" value="Unassembled WGS sequence"/>
</dbReference>
<name>A0AA88XLZ5_PINIB</name>
<keyword evidence="1" id="KW-0472">Membrane</keyword>